<evidence type="ECO:0000313" key="3">
    <source>
        <dbReference type="Proteomes" id="UP000013827"/>
    </source>
</evidence>
<name>A0A0D3IJI3_EMIH1</name>
<sequence>MPAVREAQGRRVSCCWHPGASQASVKIVATVNRGCARADANRGGRSFWMGCSGSKDAAPSPSASLVLKPEGIGVEAAAAGNASMVLVAVGTYTPTIHLFSLDSRAALTPVATSTEFGSNHEAIVLSPVSGDTATLVVANNNAASTAANGISGPEHLQGETHMHTARVSAAGNVEPCTKLLLPGEGPIHACVHPSGTVAIANYVGGTMNLVADGTVVSTEKLAEPNHGGSAHMATFDVRAGAKGFVFGVNAGSPPSVAVIEPSTGKILHAVAMPVRVRRLFLHPSLPVAYIIYEAEGDVATWTWPRSDEWNADGTPQRMPKELQRCKTSPHDGLNLPTSFSLTAKGDFGYTTTRTARVPGGDGRPPAPVGVFEVDAADGTLTHRQWVDSGGWNTRDSVLSPDDSALLAVDVLGGTLTAFKRDPTSGMLEKSAVVSAPKATGITVWKPAS</sequence>
<dbReference type="InterPro" id="IPR015943">
    <property type="entry name" value="WD40/YVTN_repeat-like_dom_sf"/>
</dbReference>
<dbReference type="KEGG" id="ehx:EMIHUDRAFT_214792"/>
<comment type="similarity">
    <text evidence="1">Belongs to the cycloisomerase 2 family.</text>
</comment>
<dbReference type="Gene3D" id="2.130.10.10">
    <property type="entry name" value="YVTN repeat-like/Quinoprotein amine dehydrogenase"/>
    <property type="match status" value="1"/>
</dbReference>
<dbReference type="InterPro" id="IPR050282">
    <property type="entry name" value="Cycloisomerase_2"/>
</dbReference>
<dbReference type="InterPro" id="IPR011048">
    <property type="entry name" value="Haem_d1_sf"/>
</dbReference>
<dbReference type="GeneID" id="17257499"/>
<organism evidence="2 3">
    <name type="scientific">Emiliania huxleyi (strain CCMP1516)</name>
    <dbReference type="NCBI Taxonomy" id="280463"/>
    <lineage>
        <taxon>Eukaryota</taxon>
        <taxon>Haptista</taxon>
        <taxon>Haptophyta</taxon>
        <taxon>Prymnesiophyceae</taxon>
        <taxon>Isochrysidales</taxon>
        <taxon>Noelaerhabdaceae</taxon>
        <taxon>Emiliania</taxon>
    </lineage>
</organism>
<dbReference type="HOGENOM" id="CLU_049531_0_0_1"/>
<proteinExistence type="inferred from homology"/>
<dbReference type="PANTHER" id="PTHR30344:SF1">
    <property type="entry name" value="6-PHOSPHOGLUCONOLACTONASE"/>
    <property type="match status" value="1"/>
</dbReference>
<protein>
    <submittedName>
        <fullName evidence="2">Uncharacterized protein</fullName>
    </submittedName>
</protein>
<evidence type="ECO:0000256" key="1">
    <source>
        <dbReference type="ARBA" id="ARBA00005564"/>
    </source>
</evidence>
<keyword evidence="3" id="KW-1185">Reference proteome</keyword>
<accession>A0A0D3IJI3</accession>
<evidence type="ECO:0000313" key="2">
    <source>
        <dbReference type="EnsemblProtists" id="EOD11418"/>
    </source>
</evidence>
<dbReference type="SUPFAM" id="SSF51004">
    <property type="entry name" value="C-terminal (heme d1) domain of cytochrome cd1-nitrite reductase"/>
    <property type="match status" value="1"/>
</dbReference>
<dbReference type="Proteomes" id="UP000013827">
    <property type="component" value="Unassembled WGS sequence"/>
</dbReference>
<dbReference type="AlphaFoldDB" id="A0A0D3IJI3"/>
<dbReference type="PaxDb" id="2903-EOD11418"/>
<reference evidence="3" key="1">
    <citation type="journal article" date="2013" name="Nature">
        <title>Pan genome of the phytoplankton Emiliania underpins its global distribution.</title>
        <authorList>
            <person name="Read B.A."/>
            <person name="Kegel J."/>
            <person name="Klute M.J."/>
            <person name="Kuo A."/>
            <person name="Lefebvre S.C."/>
            <person name="Maumus F."/>
            <person name="Mayer C."/>
            <person name="Miller J."/>
            <person name="Monier A."/>
            <person name="Salamov A."/>
            <person name="Young J."/>
            <person name="Aguilar M."/>
            <person name="Claverie J.M."/>
            <person name="Frickenhaus S."/>
            <person name="Gonzalez K."/>
            <person name="Herman E.K."/>
            <person name="Lin Y.C."/>
            <person name="Napier J."/>
            <person name="Ogata H."/>
            <person name="Sarno A.F."/>
            <person name="Shmutz J."/>
            <person name="Schroeder D."/>
            <person name="de Vargas C."/>
            <person name="Verret F."/>
            <person name="von Dassow P."/>
            <person name="Valentin K."/>
            <person name="Van de Peer Y."/>
            <person name="Wheeler G."/>
            <person name="Dacks J.B."/>
            <person name="Delwiche C.F."/>
            <person name="Dyhrman S.T."/>
            <person name="Glockner G."/>
            <person name="John U."/>
            <person name="Richards T."/>
            <person name="Worden A.Z."/>
            <person name="Zhang X."/>
            <person name="Grigoriev I.V."/>
            <person name="Allen A.E."/>
            <person name="Bidle K."/>
            <person name="Borodovsky M."/>
            <person name="Bowler C."/>
            <person name="Brownlee C."/>
            <person name="Cock J.M."/>
            <person name="Elias M."/>
            <person name="Gladyshev V.N."/>
            <person name="Groth M."/>
            <person name="Guda C."/>
            <person name="Hadaegh A."/>
            <person name="Iglesias-Rodriguez M.D."/>
            <person name="Jenkins J."/>
            <person name="Jones B.M."/>
            <person name="Lawson T."/>
            <person name="Leese F."/>
            <person name="Lindquist E."/>
            <person name="Lobanov A."/>
            <person name="Lomsadze A."/>
            <person name="Malik S.B."/>
            <person name="Marsh M.E."/>
            <person name="Mackinder L."/>
            <person name="Mock T."/>
            <person name="Mueller-Roeber B."/>
            <person name="Pagarete A."/>
            <person name="Parker M."/>
            <person name="Probert I."/>
            <person name="Quesneville H."/>
            <person name="Raines C."/>
            <person name="Rensing S.A."/>
            <person name="Riano-Pachon D.M."/>
            <person name="Richier S."/>
            <person name="Rokitta S."/>
            <person name="Shiraiwa Y."/>
            <person name="Soanes D.M."/>
            <person name="van der Giezen M."/>
            <person name="Wahlund T.M."/>
            <person name="Williams B."/>
            <person name="Wilson W."/>
            <person name="Wolfe G."/>
            <person name="Wurch L.L."/>
        </authorList>
    </citation>
    <scope>NUCLEOTIDE SEQUENCE</scope>
</reference>
<reference evidence="2" key="2">
    <citation type="submission" date="2024-10" db="UniProtKB">
        <authorList>
            <consortium name="EnsemblProtists"/>
        </authorList>
    </citation>
    <scope>IDENTIFICATION</scope>
</reference>
<dbReference type="PANTHER" id="PTHR30344">
    <property type="entry name" value="6-PHOSPHOGLUCONOLACTONASE-RELATED"/>
    <property type="match status" value="1"/>
</dbReference>
<dbReference type="GO" id="GO:0017057">
    <property type="term" value="F:6-phosphogluconolactonase activity"/>
    <property type="evidence" value="ECO:0007669"/>
    <property type="project" value="TreeGrafter"/>
</dbReference>
<dbReference type="RefSeq" id="XP_005763847.1">
    <property type="nucleotide sequence ID" value="XM_005763790.1"/>
</dbReference>
<dbReference type="InterPro" id="IPR019405">
    <property type="entry name" value="Lactonase_7-beta_prop"/>
</dbReference>
<dbReference type="Pfam" id="PF10282">
    <property type="entry name" value="Lactonase"/>
    <property type="match status" value="1"/>
</dbReference>
<dbReference type="EnsemblProtists" id="EOD11418">
    <property type="protein sequence ID" value="EOD11418"/>
    <property type="gene ID" value="EMIHUDRAFT_214792"/>
</dbReference>